<sequence length="502" mass="56195">MATTPFKVGGSGNQSHSHSQRGKPYVLMLILAFGAAILGVMVLHKLRERRIFTTLVKQKDHELLTLHLLLQREQEFNKQARKKIEAMKTEVYSLRSQKLDLDRRLSELESTISTLRDERKVIESALEEKKNEIKVLTGGGMNSTRKLISEVDSLKEIIKMKEAETEDLRHQLQNPVNTSFTGNSIKDKGKIRNDSINPKENGHIINGEAQKLRDGESVLIGRDENEENKAADSRSNHGLKIAEQTANETSTDLYGETGDQENQGYTIFSRGGLKLEMSEEFESGLGSRGRRRHSKGKRWRDSVRNRRLGQSLYSVDIGMAALSRDNSEKATESTAASDECSKKCALSDKWNRTGETGADSKTWQEDAKMVEDQEQGTSVNTEHDTNENVKRKLVSGGKRVIIASVAGNDRKQKSGKKSSGLEDQEESGMPEKMQSTALNKHENDDEQGNSGENKAPEAEEEEDAETLEPDVDSADIQRFSESDHKDETEETEFRLDNSKSPA</sequence>
<feature type="region of interest" description="Disordered" evidence="2">
    <location>
        <begin position="282"/>
        <end position="303"/>
    </location>
</feature>
<keyword evidence="5" id="KW-1185">Reference proteome</keyword>
<dbReference type="PANTHER" id="PTHR36143">
    <property type="entry name" value="OS08G0177500 PROTEIN"/>
    <property type="match status" value="1"/>
</dbReference>
<feature type="transmembrane region" description="Helical" evidence="3">
    <location>
        <begin position="25"/>
        <end position="43"/>
    </location>
</feature>
<organism evidence="4 5">
    <name type="scientific">Carnegiea gigantea</name>
    <dbReference type="NCBI Taxonomy" id="171969"/>
    <lineage>
        <taxon>Eukaryota</taxon>
        <taxon>Viridiplantae</taxon>
        <taxon>Streptophyta</taxon>
        <taxon>Embryophyta</taxon>
        <taxon>Tracheophyta</taxon>
        <taxon>Spermatophyta</taxon>
        <taxon>Magnoliopsida</taxon>
        <taxon>eudicotyledons</taxon>
        <taxon>Gunneridae</taxon>
        <taxon>Pentapetalae</taxon>
        <taxon>Caryophyllales</taxon>
        <taxon>Cactineae</taxon>
        <taxon>Cactaceae</taxon>
        <taxon>Cactoideae</taxon>
        <taxon>Echinocereeae</taxon>
        <taxon>Carnegiea</taxon>
    </lineage>
</organism>
<proteinExistence type="predicted"/>
<evidence type="ECO:0000313" key="5">
    <source>
        <dbReference type="Proteomes" id="UP001153076"/>
    </source>
</evidence>
<comment type="caution">
    <text evidence="4">The sequence shown here is derived from an EMBL/GenBank/DDBJ whole genome shotgun (WGS) entry which is preliminary data.</text>
</comment>
<keyword evidence="1" id="KW-0175">Coiled coil</keyword>
<dbReference type="PANTHER" id="PTHR36143:SF4">
    <property type="entry name" value="OS08G0177500 PROTEIN"/>
    <property type="match status" value="1"/>
</dbReference>
<name>A0A9Q1GS86_9CARY</name>
<feature type="compositionally biased region" description="Basic and acidic residues" evidence="2">
    <location>
        <begin position="478"/>
        <end position="502"/>
    </location>
</feature>
<feature type="region of interest" description="Disordered" evidence="2">
    <location>
        <begin position="1"/>
        <end position="20"/>
    </location>
</feature>
<evidence type="ECO:0000256" key="1">
    <source>
        <dbReference type="SAM" id="Coils"/>
    </source>
</evidence>
<feature type="region of interest" description="Disordered" evidence="2">
    <location>
        <begin position="175"/>
        <end position="202"/>
    </location>
</feature>
<feature type="region of interest" description="Disordered" evidence="2">
    <location>
        <begin position="371"/>
        <end position="502"/>
    </location>
</feature>
<dbReference type="AlphaFoldDB" id="A0A9Q1GS86"/>
<feature type="compositionally biased region" description="Acidic residues" evidence="2">
    <location>
        <begin position="458"/>
        <end position="473"/>
    </location>
</feature>
<feature type="compositionally biased region" description="Polar residues" evidence="2">
    <location>
        <begin position="175"/>
        <end position="184"/>
    </location>
</feature>
<dbReference type="EMBL" id="JAKOGI010001684">
    <property type="protein sequence ID" value="KAJ8424411.1"/>
    <property type="molecule type" value="Genomic_DNA"/>
</dbReference>
<keyword evidence="3" id="KW-0812">Transmembrane</keyword>
<protein>
    <recommendedName>
        <fullName evidence="6">Micronuclear linker histone polyprotein-like protein</fullName>
    </recommendedName>
</protein>
<accession>A0A9Q1GS86</accession>
<evidence type="ECO:0000313" key="4">
    <source>
        <dbReference type="EMBL" id="KAJ8424411.1"/>
    </source>
</evidence>
<evidence type="ECO:0008006" key="6">
    <source>
        <dbReference type="Google" id="ProtNLM"/>
    </source>
</evidence>
<gene>
    <name evidence="4" type="ORF">Cgig2_032082</name>
</gene>
<keyword evidence="3" id="KW-1133">Transmembrane helix</keyword>
<dbReference type="Proteomes" id="UP001153076">
    <property type="component" value="Unassembled WGS sequence"/>
</dbReference>
<evidence type="ECO:0000256" key="3">
    <source>
        <dbReference type="SAM" id="Phobius"/>
    </source>
</evidence>
<dbReference type="OrthoDB" id="656845at2759"/>
<feature type="compositionally biased region" description="Basic residues" evidence="2">
    <location>
        <begin position="288"/>
        <end position="298"/>
    </location>
</feature>
<feature type="compositionally biased region" description="Basic and acidic residues" evidence="2">
    <location>
        <begin position="381"/>
        <end position="390"/>
    </location>
</feature>
<keyword evidence="3" id="KW-0472">Membrane</keyword>
<feature type="coiled-coil region" evidence="1">
    <location>
        <begin position="70"/>
        <end position="171"/>
    </location>
</feature>
<evidence type="ECO:0000256" key="2">
    <source>
        <dbReference type="SAM" id="MobiDB-lite"/>
    </source>
</evidence>
<reference evidence="4" key="1">
    <citation type="submission" date="2022-04" db="EMBL/GenBank/DDBJ databases">
        <title>Carnegiea gigantea Genome sequencing and assembly v2.</title>
        <authorList>
            <person name="Copetti D."/>
            <person name="Sanderson M.J."/>
            <person name="Burquez A."/>
            <person name="Wojciechowski M.F."/>
        </authorList>
    </citation>
    <scope>NUCLEOTIDE SEQUENCE</scope>
    <source>
        <strain evidence="4">SGP5-SGP5p</strain>
        <tissue evidence="4">Aerial part</tissue>
    </source>
</reference>